<dbReference type="SUPFAM" id="SSF52833">
    <property type="entry name" value="Thioredoxin-like"/>
    <property type="match status" value="1"/>
</dbReference>
<dbReference type="CDD" id="cd03196">
    <property type="entry name" value="GST_C_5"/>
    <property type="match status" value="1"/>
</dbReference>
<dbReference type="SFLD" id="SFLDG00358">
    <property type="entry name" value="Main_(cytGST)"/>
    <property type="match status" value="1"/>
</dbReference>
<dbReference type="Pfam" id="PF13410">
    <property type="entry name" value="GST_C_2"/>
    <property type="match status" value="1"/>
</dbReference>
<dbReference type="PROSITE" id="PS50404">
    <property type="entry name" value="GST_NTER"/>
    <property type="match status" value="1"/>
</dbReference>
<dbReference type="AlphaFoldDB" id="A0AAJ1FCC0"/>
<dbReference type="InterPro" id="IPR040079">
    <property type="entry name" value="Glutathione_S-Trfase"/>
</dbReference>
<dbReference type="InterPro" id="IPR050983">
    <property type="entry name" value="GST_Omega/HSP26"/>
</dbReference>
<reference evidence="3 4" key="1">
    <citation type="submission" date="2022-02" db="EMBL/GenBank/DDBJ databases">
        <title>The genome sequence of Shewanella sp. 3B26.</title>
        <authorList>
            <person name="Du J."/>
        </authorList>
    </citation>
    <scope>NUCLEOTIDE SEQUENCE [LARGE SCALE GENOMIC DNA]</scope>
    <source>
        <strain evidence="3 4">3B26</strain>
    </source>
</reference>
<evidence type="ECO:0000259" key="2">
    <source>
        <dbReference type="PROSITE" id="PS50405"/>
    </source>
</evidence>
<organism evidence="3 4">
    <name type="scientific">Shewanella zhuhaiensis</name>
    <dbReference type="NCBI Taxonomy" id="2919576"/>
    <lineage>
        <taxon>Bacteria</taxon>
        <taxon>Pseudomonadati</taxon>
        <taxon>Pseudomonadota</taxon>
        <taxon>Gammaproteobacteria</taxon>
        <taxon>Alteromonadales</taxon>
        <taxon>Shewanellaceae</taxon>
        <taxon>Shewanella</taxon>
    </lineage>
</organism>
<gene>
    <name evidence="3" type="ORF">MJ923_15985</name>
</gene>
<dbReference type="InterPro" id="IPR004045">
    <property type="entry name" value="Glutathione_S-Trfase_N"/>
</dbReference>
<proteinExistence type="predicted"/>
<dbReference type="Gene3D" id="1.20.1050.10">
    <property type="match status" value="1"/>
</dbReference>
<comment type="caution">
    <text evidence="3">The sequence shown here is derived from an EMBL/GenBank/DDBJ whole genome shotgun (WGS) entry which is preliminary data.</text>
</comment>
<dbReference type="GO" id="GO:0005737">
    <property type="term" value="C:cytoplasm"/>
    <property type="evidence" value="ECO:0007669"/>
    <property type="project" value="TreeGrafter"/>
</dbReference>
<dbReference type="PROSITE" id="PS50405">
    <property type="entry name" value="GST_CTER"/>
    <property type="match status" value="1"/>
</dbReference>
<name>A0AAJ1FCC0_9GAMM</name>
<keyword evidence="4" id="KW-1185">Reference proteome</keyword>
<dbReference type="SFLD" id="SFLDS00019">
    <property type="entry name" value="Glutathione_Transferase_(cytos"/>
    <property type="match status" value="1"/>
</dbReference>
<sequence>MNESMPLLYSFRRCPYAMRARMALILCRVPVRVQEISLKAKPAGLLAANPKGTVPVLVKPGNEVISESLDIVRWAIEMSQNSAIRAQLTHQQEQALTLITANDINFKPWLDKYKYFDRYPEASQQDYRDRCCEFLDLLEQRLSSGPFLLGAAPTLADIAIFPFIRQFAAVDSRWFASAPYPALRLWLDNWLAHPAFTACMYKYPELGEPVILKLAD</sequence>
<evidence type="ECO:0000259" key="1">
    <source>
        <dbReference type="PROSITE" id="PS50404"/>
    </source>
</evidence>
<evidence type="ECO:0000313" key="4">
    <source>
        <dbReference type="Proteomes" id="UP001297581"/>
    </source>
</evidence>
<accession>A0AAJ1FCC0</accession>
<feature type="domain" description="GST C-terminal" evidence="2">
    <location>
        <begin position="81"/>
        <end position="210"/>
    </location>
</feature>
<dbReference type="SUPFAM" id="SSF47616">
    <property type="entry name" value="GST C-terminal domain-like"/>
    <property type="match status" value="1"/>
</dbReference>
<dbReference type="RefSeq" id="WP_240591930.1">
    <property type="nucleotide sequence ID" value="NZ_JAKUDL010000006.1"/>
</dbReference>
<protein>
    <submittedName>
        <fullName evidence="3">Glutathione S-transferase</fullName>
    </submittedName>
</protein>
<dbReference type="Pfam" id="PF13409">
    <property type="entry name" value="GST_N_2"/>
    <property type="match status" value="1"/>
</dbReference>
<evidence type="ECO:0000313" key="3">
    <source>
        <dbReference type="EMBL" id="MCH4295805.1"/>
    </source>
</evidence>
<dbReference type="PANTHER" id="PTHR43968:SF6">
    <property type="entry name" value="GLUTATHIONE S-TRANSFERASE OMEGA"/>
    <property type="match status" value="1"/>
</dbReference>
<dbReference type="InterPro" id="IPR036249">
    <property type="entry name" value="Thioredoxin-like_sf"/>
</dbReference>
<dbReference type="PANTHER" id="PTHR43968">
    <property type="match status" value="1"/>
</dbReference>
<dbReference type="InterPro" id="IPR036282">
    <property type="entry name" value="Glutathione-S-Trfase_C_sf"/>
</dbReference>
<dbReference type="EMBL" id="JAKUDL010000006">
    <property type="protein sequence ID" value="MCH4295805.1"/>
    <property type="molecule type" value="Genomic_DNA"/>
</dbReference>
<dbReference type="Gene3D" id="3.40.30.10">
    <property type="entry name" value="Glutaredoxin"/>
    <property type="match status" value="1"/>
</dbReference>
<feature type="domain" description="GST N-terminal" evidence="1">
    <location>
        <begin position="4"/>
        <end position="83"/>
    </location>
</feature>
<dbReference type="Proteomes" id="UP001297581">
    <property type="component" value="Unassembled WGS sequence"/>
</dbReference>
<dbReference type="InterPro" id="IPR010987">
    <property type="entry name" value="Glutathione-S-Trfase_C-like"/>
</dbReference>